<name>A0ABQ8KHQ3_9APHY</name>
<reference evidence="3 4" key="1">
    <citation type="journal article" date="2021" name="Environ. Microbiol.">
        <title>Gene family expansions and transcriptome signatures uncover fungal adaptations to wood decay.</title>
        <authorList>
            <person name="Hage H."/>
            <person name="Miyauchi S."/>
            <person name="Viragh M."/>
            <person name="Drula E."/>
            <person name="Min B."/>
            <person name="Chaduli D."/>
            <person name="Navarro D."/>
            <person name="Favel A."/>
            <person name="Norest M."/>
            <person name="Lesage-Meessen L."/>
            <person name="Balint B."/>
            <person name="Merenyi Z."/>
            <person name="de Eugenio L."/>
            <person name="Morin E."/>
            <person name="Martinez A.T."/>
            <person name="Baldrian P."/>
            <person name="Stursova M."/>
            <person name="Martinez M.J."/>
            <person name="Novotny C."/>
            <person name="Magnuson J.K."/>
            <person name="Spatafora J.W."/>
            <person name="Maurice S."/>
            <person name="Pangilinan J."/>
            <person name="Andreopoulos W."/>
            <person name="LaButti K."/>
            <person name="Hundley H."/>
            <person name="Na H."/>
            <person name="Kuo A."/>
            <person name="Barry K."/>
            <person name="Lipzen A."/>
            <person name="Henrissat B."/>
            <person name="Riley R."/>
            <person name="Ahrendt S."/>
            <person name="Nagy L.G."/>
            <person name="Grigoriev I.V."/>
            <person name="Martin F."/>
            <person name="Rosso M.N."/>
        </authorList>
    </citation>
    <scope>NUCLEOTIDE SEQUENCE [LARGE SCALE GENOMIC DNA]</scope>
    <source>
        <strain evidence="3 4">CIRM-BRFM 1785</strain>
    </source>
</reference>
<protein>
    <submittedName>
        <fullName evidence="3">Uncharacterized protein</fullName>
    </submittedName>
</protein>
<accession>A0ABQ8KHQ3</accession>
<gene>
    <name evidence="3" type="ORF">C8Q71DRAFT_848094</name>
</gene>
<feature type="compositionally biased region" description="Basic and acidic residues" evidence="1">
    <location>
        <begin position="79"/>
        <end position="96"/>
    </location>
</feature>
<dbReference type="RefSeq" id="XP_047779562.1">
    <property type="nucleotide sequence ID" value="XM_047926674.1"/>
</dbReference>
<comment type="caution">
    <text evidence="3">The sequence shown here is derived from an EMBL/GenBank/DDBJ whole genome shotgun (WGS) entry which is preliminary data.</text>
</comment>
<evidence type="ECO:0000256" key="2">
    <source>
        <dbReference type="SAM" id="SignalP"/>
    </source>
</evidence>
<dbReference type="Proteomes" id="UP000814176">
    <property type="component" value="Unassembled WGS sequence"/>
</dbReference>
<feature type="compositionally biased region" description="Basic and acidic residues" evidence="1">
    <location>
        <begin position="147"/>
        <end position="164"/>
    </location>
</feature>
<feature type="signal peptide" evidence="2">
    <location>
        <begin position="1"/>
        <end position="21"/>
    </location>
</feature>
<dbReference type="GeneID" id="72007406"/>
<proteinExistence type="predicted"/>
<evidence type="ECO:0000256" key="1">
    <source>
        <dbReference type="SAM" id="MobiDB-lite"/>
    </source>
</evidence>
<sequence>MRANVLLAFVFAAISAVPSLTLPVDVYVLPFSRIQSPPTDNRATHSAGLSVRDASLYAREPMPVVADADTPVKGPGNGGHDHTKRENADHEHDDPTHVAARGPVKTPTKGPGGKREDDHKHAPTHIGARDPGPVKTPTKGTGGGPNPKREDDHKHDPTHVEARGPVKAPTKGPGGEPKREDVDDELLKHKSLPPVEARGPVKTPTKGPVGKRDDDHKHGPTHVAARGPVKTPTKGPGGGEGNPEEAL</sequence>
<keyword evidence="2" id="KW-0732">Signal</keyword>
<feature type="region of interest" description="Disordered" evidence="1">
    <location>
        <begin position="64"/>
        <end position="247"/>
    </location>
</feature>
<organism evidence="3 4">
    <name type="scientific">Rhodofomes roseus</name>
    <dbReference type="NCBI Taxonomy" id="34475"/>
    <lineage>
        <taxon>Eukaryota</taxon>
        <taxon>Fungi</taxon>
        <taxon>Dikarya</taxon>
        <taxon>Basidiomycota</taxon>
        <taxon>Agaricomycotina</taxon>
        <taxon>Agaricomycetes</taxon>
        <taxon>Polyporales</taxon>
        <taxon>Rhodofomes</taxon>
    </lineage>
</organism>
<feature type="compositionally biased region" description="Basic and acidic residues" evidence="1">
    <location>
        <begin position="176"/>
        <end position="188"/>
    </location>
</feature>
<dbReference type="EMBL" id="JADCUA010000009">
    <property type="protein sequence ID" value="KAH9837393.1"/>
    <property type="molecule type" value="Genomic_DNA"/>
</dbReference>
<evidence type="ECO:0000313" key="4">
    <source>
        <dbReference type="Proteomes" id="UP000814176"/>
    </source>
</evidence>
<feature type="chain" id="PRO_5045205002" evidence="2">
    <location>
        <begin position="22"/>
        <end position="247"/>
    </location>
</feature>
<evidence type="ECO:0000313" key="3">
    <source>
        <dbReference type="EMBL" id="KAH9837393.1"/>
    </source>
</evidence>
<keyword evidence="4" id="KW-1185">Reference proteome</keyword>